<feature type="compositionally biased region" description="Basic and acidic residues" evidence="1">
    <location>
        <begin position="1"/>
        <end position="12"/>
    </location>
</feature>
<accession>A0ABY4V9Q5</accession>
<dbReference type="EMBL" id="CP092418">
    <property type="protein sequence ID" value="USD19943.1"/>
    <property type="molecule type" value="Genomic_DNA"/>
</dbReference>
<sequence>MVRARGGEDISPKKFGKAGQSIAQSEHKSEEQELIDFTKIKVAKDLTGEYVLTVMGKNDPDIAPSLDLRQYPTNPIYYEILVLGKRLNGPPPKKMNRFPLKLNLKNYMGEKGIEVIGATKSVKWDLPEG</sequence>
<organism evidence="2 3">
    <name type="scientific">Microbulbifer variabilis</name>
    <dbReference type="NCBI Taxonomy" id="266805"/>
    <lineage>
        <taxon>Bacteria</taxon>
        <taxon>Pseudomonadati</taxon>
        <taxon>Pseudomonadota</taxon>
        <taxon>Gammaproteobacteria</taxon>
        <taxon>Cellvibrionales</taxon>
        <taxon>Microbulbiferaceae</taxon>
        <taxon>Microbulbifer</taxon>
    </lineage>
</organism>
<name>A0ABY4V9Q5_9GAMM</name>
<keyword evidence="3" id="KW-1185">Reference proteome</keyword>
<evidence type="ECO:0000256" key="1">
    <source>
        <dbReference type="SAM" id="MobiDB-lite"/>
    </source>
</evidence>
<evidence type="ECO:0000313" key="2">
    <source>
        <dbReference type="EMBL" id="USD19943.1"/>
    </source>
</evidence>
<dbReference type="RefSeq" id="WP_252082033.1">
    <property type="nucleotide sequence ID" value="NZ_CP092418.1"/>
</dbReference>
<gene>
    <name evidence="2" type="ORF">MJO52_12730</name>
</gene>
<protein>
    <submittedName>
        <fullName evidence="2">Uncharacterized protein</fullName>
    </submittedName>
</protein>
<feature type="region of interest" description="Disordered" evidence="1">
    <location>
        <begin position="1"/>
        <end position="31"/>
    </location>
</feature>
<evidence type="ECO:0000313" key="3">
    <source>
        <dbReference type="Proteomes" id="UP001055658"/>
    </source>
</evidence>
<dbReference type="Proteomes" id="UP001055658">
    <property type="component" value="Chromosome"/>
</dbReference>
<proteinExistence type="predicted"/>
<reference evidence="2" key="1">
    <citation type="submission" date="2022-02" db="EMBL/GenBank/DDBJ databases">
        <title>Coral-associated bacteria.</title>
        <authorList>
            <person name="Tang K."/>
            <person name="Wang X."/>
        </authorList>
    </citation>
    <scope>NUCLEOTIDE SEQUENCE</scope>
    <source>
        <strain evidence="2">SCSIO 43006</strain>
    </source>
</reference>